<evidence type="ECO:0000313" key="3">
    <source>
        <dbReference type="Proteomes" id="UP001165122"/>
    </source>
</evidence>
<feature type="transmembrane region" description="Helical" evidence="1">
    <location>
        <begin position="12"/>
        <end position="31"/>
    </location>
</feature>
<dbReference type="AlphaFoldDB" id="A0A9W7FHM5"/>
<dbReference type="OrthoDB" id="198355at2759"/>
<proteinExistence type="predicted"/>
<keyword evidence="1" id="KW-0472">Membrane</keyword>
<reference evidence="3" key="1">
    <citation type="journal article" date="2023" name="Commun. Biol.">
        <title>Genome analysis of Parmales, the sister group of diatoms, reveals the evolutionary specialization of diatoms from phago-mixotrophs to photoautotrophs.</title>
        <authorList>
            <person name="Ban H."/>
            <person name="Sato S."/>
            <person name="Yoshikawa S."/>
            <person name="Yamada K."/>
            <person name="Nakamura Y."/>
            <person name="Ichinomiya M."/>
            <person name="Sato N."/>
            <person name="Blanc-Mathieu R."/>
            <person name="Endo H."/>
            <person name="Kuwata A."/>
            <person name="Ogata H."/>
        </authorList>
    </citation>
    <scope>NUCLEOTIDE SEQUENCE [LARGE SCALE GENOMIC DNA]</scope>
    <source>
        <strain evidence="3">NIES 3700</strain>
    </source>
</reference>
<evidence type="ECO:0000313" key="2">
    <source>
        <dbReference type="EMBL" id="GMI12203.1"/>
    </source>
</evidence>
<gene>
    <name evidence="2" type="ORF">TrLO_g9788</name>
</gene>
<accession>A0A9W7FHM5</accession>
<comment type="caution">
    <text evidence="2">The sequence shown here is derived from an EMBL/GenBank/DDBJ whole genome shotgun (WGS) entry which is preliminary data.</text>
</comment>
<organism evidence="2 3">
    <name type="scientific">Triparma laevis f. longispina</name>
    <dbReference type="NCBI Taxonomy" id="1714387"/>
    <lineage>
        <taxon>Eukaryota</taxon>
        <taxon>Sar</taxon>
        <taxon>Stramenopiles</taxon>
        <taxon>Ochrophyta</taxon>
        <taxon>Bolidophyceae</taxon>
        <taxon>Parmales</taxon>
        <taxon>Triparmaceae</taxon>
        <taxon>Triparma</taxon>
    </lineage>
</organism>
<keyword evidence="1" id="KW-0812">Transmembrane</keyword>
<name>A0A9W7FHM5_9STRA</name>
<evidence type="ECO:0000256" key="1">
    <source>
        <dbReference type="SAM" id="Phobius"/>
    </source>
</evidence>
<protein>
    <submittedName>
        <fullName evidence="2">Uncharacterized protein</fullName>
    </submittedName>
</protein>
<feature type="transmembrane region" description="Helical" evidence="1">
    <location>
        <begin position="78"/>
        <end position="106"/>
    </location>
</feature>
<sequence>MMTLADEIVSFFSTAMVINTLTLAISIPLSLHEITIPPFESAPLGGTETDPVNNNGGFTFYLDHLNPKVMHVLHWIELVFLSISIWKAASGIVSSFLLSATFLIYLPDLESKLRFERTAFEGVRGYNVVSYYTTWSPAVRRC</sequence>
<keyword evidence="3" id="KW-1185">Reference proteome</keyword>
<keyword evidence="1" id="KW-1133">Transmembrane helix</keyword>
<dbReference type="EMBL" id="BRXW01000173">
    <property type="protein sequence ID" value="GMI12203.1"/>
    <property type="molecule type" value="Genomic_DNA"/>
</dbReference>
<dbReference type="Proteomes" id="UP001165122">
    <property type="component" value="Unassembled WGS sequence"/>
</dbReference>